<evidence type="ECO:0000259" key="4">
    <source>
        <dbReference type="Pfam" id="PF02576"/>
    </source>
</evidence>
<dbReference type="AlphaFoldDB" id="A0A831PRC0"/>
<name>A0A831PRC0_9BACT</name>
<dbReference type="HAMAP" id="MF_01077">
    <property type="entry name" value="RimP"/>
    <property type="match status" value="1"/>
</dbReference>
<comment type="similarity">
    <text evidence="3">Belongs to the RimP family.</text>
</comment>
<dbReference type="Gene3D" id="3.30.300.70">
    <property type="entry name" value="RimP-like superfamily, N-terminal"/>
    <property type="match status" value="1"/>
</dbReference>
<dbReference type="GO" id="GO:0006412">
    <property type="term" value="P:translation"/>
    <property type="evidence" value="ECO:0007669"/>
    <property type="project" value="TreeGrafter"/>
</dbReference>
<dbReference type="PANTHER" id="PTHR33867">
    <property type="entry name" value="RIBOSOME MATURATION FACTOR RIMP"/>
    <property type="match status" value="1"/>
</dbReference>
<feature type="domain" description="Ribosome maturation factor RimP N-terminal" evidence="4">
    <location>
        <begin position="20"/>
        <end position="74"/>
    </location>
</feature>
<dbReference type="GO" id="GO:0000028">
    <property type="term" value="P:ribosomal small subunit assembly"/>
    <property type="evidence" value="ECO:0007669"/>
    <property type="project" value="TreeGrafter"/>
</dbReference>
<evidence type="ECO:0000313" key="5">
    <source>
        <dbReference type="EMBL" id="HDR52568.1"/>
    </source>
</evidence>
<comment type="caution">
    <text evidence="5">The sequence shown here is derived from an EMBL/GenBank/DDBJ whole genome shotgun (WGS) entry which is preliminary data.</text>
</comment>
<dbReference type="PANTHER" id="PTHR33867:SF1">
    <property type="entry name" value="RIBOSOME MATURATION FACTOR RIMP"/>
    <property type="match status" value="1"/>
</dbReference>
<dbReference type="Proteomes" id="UP000886047">
    <property type="component" value="Unassembled WGS sequence"/>
</dbReference>
<gene>
    <name evidence="3 5" type="primary">rimP</name>
    <name evidence="5" type="ORF">ENN90_13285</name>
</gene>
<dbReference type="InterPro" id="IPR035956">
    <property type="entry name" value="RimP_N_sf"/>
</dbReference>
<dbReference type="NCBIfam" id="NF002531">
    <property type="entry name" value="PRK02001.1"/>
    <property type="match status" value="1"/>
</dbReference>
<comment type="subcellular location">
    <subcellularLocation>
        <location evidence="3">Cytoplasm</location>
    </subcellularLocation>
</comment>
<dbReference type="InterPro" id="IPR028989">
    <property type="entry name" value="RimP_N"/>
</dbReference>
<dbReference type="Pfam" id="PF02576">
    <property type="entry name" value="RimP_N"/>
    <property type="match status" value="1"/>
</dbReference>
<keyword evidence="1 3" id="KW-0963">Cytoplasm</keyword>
<dbReference type="GO" id="GO:0005829">
    <property type="term" value="C:cytosol"/>
    <property type="evidence" value="ECO:0007669"/>
    <property type="project" value="TreeGrafter"/>
</dbReference>
<dbReference type="InterPro" id="IPR003728">
    <property type="entry name" value="Ribosome_maturation_RimP"/>
</dbReference>
<comment type="function">
    <text evidence="3">Required for maturation of 30S ribosomal subunits.</text>
</comment>
<evidence type="ECO:0000256" key="1">
    <source>
        <dbReference type="ARBA" id="ARBA00022490"/>
    </source>
</evidence>
<protein>
    <recommendedName>
        <fullName evidence="3">Ribosome maturation factor RimP</fullName>
    </recommendedName>
</protein>
<accession>A0A831PRC0</accession>
<dbReference type="SUPFAM" id="SSF75420">
    <property type="entry name" value="YhbC-like, N-terminal domain"/>
    <property type="match status" value="1"/>
</dbReference>
<proteinExistence type="inferred from homology"/>
<evidence type="ECO:0000256" key="2">
    <source>
        <dbReference type="ARBA" id="ARBA00022517"/>
    </source>
</evidence>
<dbReference type="EMBL" id="DSDK01000744">
    <property type="protein sequence ID" value="HDR52568.1"/>
    <property type="molecule type" value="Genomic_DNA"/>
</dbReference>
<reference evidence="5" key="1">
    <citation type="journal article" date="2020" name="mSystems">
        <title>Genome- and Community-Level Interaction Insights into Carbon Utilization and Element Cycling Functions of Hydrothermarchaeota in Hydrothermal Sediment.</title>
        <authorList>
            <person name="Zhou Z."/>
            <person name="Liu Y."/>
            <person name="Xu W."/>
            <person name="Pan J."/>
            <person name="Luo Z.H."/>
            <person name="Li M."/>
        </authorList>
    </citation>
    <scope>NUCLEOTIDE SEQUENCE [LARGE SCALE GENOMIC DNA]</scope>
    <source>
        <strain evidence="5">SpSt-1217</strain>
    </source>
</reference>
<organism evidence="5">
    <name type="scientific">Mariniphaga anaerophila</name>
    <dbReference type="NCBI Taxonomy" id="1484053"/>
    <lineage>
        <taxon>Bacteria</taxon>
        <taxon>Pseudomonadati</taxon>
        <taxon>Bacteroidota</taxon>
        <taxon>Bacteroidia</taxon>
        <taxon>Marinilabiliales</taxon>
        <taxon>Prolixibacteraceae</taxon>
        <taxon>Mariniphaga</taxon>
    </lineage>
</organism>
<sequence>MVNKAKIEELVKEKLDEKAFLVDVQVSASNVIKVFVDSFDGFTIDRCVEISRHVEHSLDRESDDFELQVSSPGLTENFKVKEQYLKNVSREVEVITSEGAKHTGLLKEANSDFILLETSAREKVEGHKKKQLIVRKHQIEYSDIKSAKVVVSFK</sequence>
<keyword evidence="2 3" id="KW-0690">Ribosome biogenesis</keyword>
<evidence type="ECO:0000256" key="3">
    <source>
        <dbReference type="HAMAP-Rule" id="MF_01077"/>
    </source>
</evidence>